<proteinExistence type="predicted"/>
<sequence>FAGDMHDINPFALDPINIEDDRFLVMGNTGLPSFVLSDLPPPVKHKWFCPKCKKPTTTKYPCNKQLCRKPTRRRCLIPLTPEEIAEQKHQQQLQQNGTGTQLEKLLRIVGITEKEGCKCGSRAAVMNSEGPDWCEQNIKTIVGWMKEEAQKRKLKLLFNEKLAALLVKRAIKNARRKLKTLEEQKQED</sequence>
<comment type="caution">
    <text evidence="1">The sequence shown here is derived from an EMBL/GenBank/DDBJ whole genome shotgun (WGS) entry which is preliminary data.</text>
</comment>
<accession>A0A0F9BZJ1</accession>
<name>A0A0F9BZJ1_9ZZZZ</name>
<dbReference type="AlphaFoldDB" id="A0A0F9BZJ1"/>
<protein>
    <submittedName>
        <fullName evidence="1">Uncharacterized protein</fullName>
    </submittedName>
</protein>
<reference evidence="1" key="1">
    <citation type="journal article" date="2015" name="Nature">
        <title>Complex archaea that bridge the gap between prokaryotes and eukaryotes.</title>
        <authorList>
            <person name="Spang A."/>
            <person name="Saw J.H."/>
            <person name="Jorgensen S.L."/>
            <person name="Zaremba-Niedzwiedzka K."/>
            <person name="Martijn J."/>
            <person name="Lind A.E."/>
            <person name="van Eijk R."/>
            <person name="Schleper C."/>
            <person name="Guy L."/>
            <person name="Ettema T.J."/>
        </authorList>
    </citation>
    <scope>NUCLEOTIDE SEQUENCE</scope>
</reference>
<gene>
    <name evidence="1" type="ORF">LCGC14_2669260</name>
</gene>
<feature type="non-terminal residue" evidence="1">
    <location>
        <position position="1"/>
    </location>
</feature>
<evidence type="ECO:0000313" key="1">
    <source>
        <dbReference type="EMBL" id="KKK95789.1"/>
    </source>
</evidence>
<organism evidence="1">
    <name type="scientific">marine sediment metagenome</name>
    <dbReference type="NCBI Taxonomy" id="412755"/>
    <lineage>
        <taxon>unclassified sequences</taxon>
        <taxon>metagenomes</taxon>
        <taxon>ecological metagenomes</taxon>
    </lineage>
</organism>
<dbReference type="EMBL" id="LAZR01046756">
    <property type="protein sequence ID" value="KKK95789.1"/>
    <property type="molecule type" value="Genomic_DNA"/>
</dbReference>